<sequence>MLIRQYDIEELAAFLEEPLSDDEVSELHSQRKEIISIKNKEVQYKEKKALESYFDASMNKECRNKAVYEAYIDGHTQLSIAKYLDLSDAMISIIIKKFRI</sequence>
<proteinExistence type="predicted"/>
<evidence type="ECO:0000313" key="1">
    <source>
        <dbReference type="EMBL" id="SFV61822.1"/>
    </source>
</evidence>
<organism evidence="1">
    <name type="scientific">hydrothermal vent metagenome</name>
    <dbReference type="NCBI Taxonomy" id="652676"/>
    <lineage>
        <taxon>unclassified sequences</taxon>
        <taxon>metagenomes</taxon>
        <taxon>ecological metagenomes</taxon>
    </lineage>
</organism>
<dbReference type="AlphaFoldDB" id="A0A1W1C7Z0"/>
<accession>A0A1W1C7Z0</accession>
<name>A0A1W1C7Z0_9ZZZZ</name>
<gene>
    <name evidence="1" type="ORF">MNB_SV-10-90</name>
</gene>
<dbReference type="EMBL" id="FPHL01000027">
    <property type="protein sequence ID" value="SFV61822.1"/>
    <property type="molecule type" value="Genomic_DNA"/>
</dbReference>
<reference evidence="1" key="1">
    <citation type="submission" date="2016-10" db="EMBL/GenBank/DDBJ databases">
        <authorList>
            <person name="de Groot N.N."/>
        </authorList>
    </citation>
    <scope>NUCLEOTIDE SEQUENCE</scope>
</reference>
<protein>
    <submittedName>
        <fullName evidence="1">Uncharacterized protein</fullName>
    </submittedName>
</protein>